<evidence type="ECO:0000256" key="2">
    <source>
        <dbReference type="ARBA" id="ARBA00023315"/>
    </source>
</evidence>
<dbReference type="STRING" id="767452.AVL62_04445"/>
<name>A0A0W8I778_9MICO</name>
<dbReference type="Gene3D" id="3.40.630.30">
    <property type="match status" value="1"/>
</dbReference>
<organism evidence="4 5">
    <name type="scientific">Serinicoccus chungangensis</name>
    <dbReference type="NCBI Taxonomy" id="767452"/>
    <lineage>
        <taxon>Bacteria</taxon>
        <taxon>Bacillati</taxon>
        <taxon>Actinomycetota</taxon>
        <taxon>Actinomycetes</taxon>
        <taxon>Micrococcales</taxon>
        <taxon>Ornithinimicrobiaceae</taxon>
        <taxon>Serinicoccus</taxon>
    </lineage>
</organism>
<dbReference type="Proteomes" id="UP000054837">
    <property type="component" value="Unassembled WGS sequence"/>
</dbReference>
<keyword evidence="5" id="KW-1185">Reference proteome</keyword>
<dbReference type="EMBL" id="LQBL01000027">
    <property type="protein sequence ID" value="KUG54460.1"/>
    <property type="molecule type" value="Genomic_DNA"/>
</dbReference>
<evidence type="ECO:0000313" key="4">
    <source>
        <dbReference type="EMBL" id="KUG54460.1"/>
    </source>
</evidence>
<dbReference type="PANTHER" id="PTHR43877:SF2">
    <property type="entry name" value="AMINOALKYLPHOSPHONATE N-ACETYLTRANSFERASE-RELATED"/>
    <property type="match status" value="1"/>
</dbReference>
<sequence length="142" mass="15122">MRNPLPVPGEQFVARPRDLAAWVVEVDGTLAGHVAVDRVEDGEIGRGFLAATGMPLARLGSVSTLFVGPGRAGLGLGGRLLDTAVGWAREQGLTPVLDVFPGHAVARALYLRRGWRDVATLRPDWVPDHADDLVLMVLPDSA</sequence>
<accession>A0A0W8I778</accession>
<protein>
    <recommendedName>
        <fullName evidence="3">N-acetyltransferase domain-containing protein</fullName>
    </recommendedName>
</protein>
<comment type="caution">
    <text evidence="4">The sequence shown here is derived from an EMBL/GenBank/DDBJ whole genome shotgun (WGS) entry which is preliminary data.</text>
</comment>
<dbReference type="PROSITE" id="PS51186">
    <property type="entry name" value="GNAT"/>
    <property type="match status" value="1"/>
</dbReference>
<dbReference type="InterPro" id="IPR000182">
    <property type="entry name" value="GNAT_dom"/>
</dbReference>
<dbReference type="Pfam" id="PF00583">
    <property type="entry name" value="Acetyltransf_1"/>
    <property type="match status" value="1"/>
</dbReference>
<evidence type="ECO:0000259" key="3">
    <source>
        <dbReference type="PROSITE" id="PS51186"/>
    </source>
</evidence>
<keyword evidence="2" id="KW-0012">Acyltransferase</keyword>
<reference evidence="4 5" key="1">
    <citation type="submission" date="2015-12" db="EMBL/GenBank/DDBJ databases">
        <title>Serinicoccus chungangenesis strain CD08_5 genome sequencing and assembly.</title>
        <authorList>
            <person name="Chander A.M."/>
            <person name="Kaur G."/>
            <person name="Nair G.R."/>
            <person name="Dhawan D.K."/>
            <person name="Kochhar R.K."/>
            <person name="Mayilraj S."/>
            <person name="Bhadada S.K."/>
        </authorList>
    </citation>
    <scope>NUCLEOTIDE SEQUENCE [LARGE SCALE GENOMIC DNA]</scope>
    <source>
        <strain evidence="4 5">CD08_5</strain>
    </source>
</reference>
<evidence type="ECO:0000313" key="5">
    <source>
        <dbReference type="Proteomes" id="UP000054837"/>
    </source>
</evidence>
<dbReference type="OrthoDB" id="3216107at2"/>
<dbReference type="SUPFAM" id="SSF55729">
    <property type="entry name" value="Acyl-CoA N-acyltransferases (Nat)"/>
    <property type="match status" value="1"/>
</dbReference>
<keyword evidence="1" id="KW-0808">Transferase</keyword>
<dbReference type="AlphaFoldDB" id="A0A0W8I778"/>
<dbReference type="PANTHER" id="PTHR43877">
    <property type="entry name" value="AMINOALKYLPHOSPHONATE N-ACETYLTRANSFERASE-RELATED-RELATED"/>
    <property type="match status" value="1"/>
</dbReference>
<evidence type="ECO:0000256" key="1">
    <source>
        <dbReference type="ARBA" id="ARBA00022679"/>
    </source>
</evidence>
<feature type="domain" description="N-acetyltransferase" evidence="3">
    <location>
        <begin position="1"/>
        <end position="141"/>
    </location>
</feature>
<proteinExistence type="predicted"/>
<dbReference type="RefSeq" id="WP_058891191.1">
    <property type="nucleotide sequence ID" value="NZ_LQBL01000027.1"/>
</dbReference>
<dbReference type="InterPro" id="IPR016181">
    <property type="entry name" value="Acyl_CoA_acyltransferase"/>
</dbReference>
<dbReference type="GO" id="GO:0016747">
    <property type="term" value="F:acyltransferase activity, transferring groups other than amino-acyl groups"/>
    <property type="evidence" value="ECO:0007669"/>
    <property type="project" value="InterPro"/>
</dbReference>
<gene>
    <name evidence="4" type="ORF">AVL62_04445</name>
</gene>
<dbReference type="InterPro" id="IPR050832">
    <property type="entry name" value="Bact_Acetyltransf"/>
</dbReference>